<dbReference type="EMBL" id="CABFNO020001340">
    <property type="protein sequence ID" value="CAG9982489.1"/>
    <property type="molecule type" value="Genomic_DNA"/>
</dbReference>
<sequence>MCTHPGPRRGVLASTLKVTGSHQHLVVSISDPYSSWLTKRDIRSKRLESPPASSSSGLDV</sequence>
<keyword evidence="2" id="KW-1185">Reference proteome</keyword>
<evidence type="ECO:0000313" key="1">
    <source>
        <dbReference type="EMBL" id="CAG9982489.1"/>
    </source>
</evidence>
<reference evidence="1" key="1">
    <citation type="submission" date="2021-10" db="EMBL/GenBank/DDBJ databases">
        <authorList>
            <person name="Piombo E."/>
        </authorList>
    </citation>
    <scope>NUCLEOTIDE SEQUENCE</scope>
</reference>
<accession>A0A9N9XWY4</accession>
<dbReference type="AlphaFoldDB" id="A0A9N9XWY4"/>
<name>A0A9N9XWY4_9HYPO</name>
<proteinExistence type="predicted"/>
<organism evidence="1 2">
    <name type="scientific">Clonostachys byssicola</name>
    <dbReference type="NCBI Taxonomy" id="160290"/>
    <lineage>
        <taxon>Eukaryota</taxon>
        <taxon>Fungi</taxon>
        <taxon>Dikarya</taxon>
        <taxon>Ascomycota</taxon>
        <taxon>Pezizomycotina</taxon>
        <taxon>Sordariomycetes</taxon>
        <taxon>Hypocreomycetidae</taxon>
        <taxon>Hypocreales</taxon>
        <taxon>Bionectriaceae</taxon>
        <taxon>Clonostachys</taxon>
    </lineage>
</organism>
<comment type="caution">
    <text evidence="1">The sequence shown here is derived from an EMBL/GenBank/DDBJ whole genome shotgun (WGS) entry which is preliminary data.</text>
</comment>
<protein>
    <submittedName>
        <fullName evidence="1">Uncharacterized protein</fullName>
    </submittedName>
</protein>
<dbReference type="Proteomes" id="UP000754883">
    <property type="component" value="Unassembled WGS sequence"/>
</dbReference>
<evidence type="ECO:0000313" key="2">
    <source>
        <dbReference type="Proteomes" id="UP000754883"/>
    </source>
</evidence>
<gene>
    <name evidence="1" type="ORF">CBYS24578_00013280</name>
</gene>